<feature type="binding site" evidence="10">
    <location>
        <position position="20"/>
    </location>
    <ligand>
        <name>[4Fe-4S] cluster</name>
        <dbReference type="ChEBI" id="CHEBI:49883"/>
        <label>1</label>
        <note>4Fe-4S-S-AdoMet</note>
    </ligand>
</feature>
<evidence type="ECO:0000313" key="14">
    <source>
        <dbReference type="Proteomes" id="UP000824133"/>
    </source>
</evidence>
<sequence>MRDAQGRRIGYLRLSVTDRCNCRCAYCMPADGVPMLSHDDVCSFEELARITEACCELGVSKVRLTGGEPLVRRGLPGLVRMLREVPGVRELAMTTNATLLAPVASELRAAGLDRLNVSLDSLRPERYAAITRGARLGDALAGLRAAGEAGFTGTKVNCVLMGGVNDDEVADIAALARDQPVDVRFIELMPIGPAARWPRARFLPAEAVLEAVPELEPVASDDVGPTRDGVAELFSAPGWVGRVGLIRPMSHRFCAGCTRIRVTADGRLKPCLHSADEVSLRGLGGRELREALLAGIALKPAHHDMDGTHASESARAMNEIGG</sequence>
<keyword evidence="5 10" id="KW-0408">Iron</keyword>
<dbReference type="EC" id="4.1.99.22" evidence="10"/>
<dbReference type="Pfam" id="PF06463">
    <property type="entry name" value="Mob_synth_C"/>
    <property type="match status" value="1"/>
</dbReference>
<keyword evidence="2 10" id="KW-0949">S-adenosyl-L-methionine</keyword>
<evidence type="ECO:0000256" key="2">
    <source>
        <dbReference type="ARBA" id="ARBA00022691"/>
    </source>
</evidence>
<dbReference type="PROSITE" id="PS51918">
    <property type="entry name" value="RADICAL_SAM"/>
    <property type="match status" value="1"/>
</dbReference>
<feature type="binding site" evidence="10">
    <location>
        <position position="271"/>
    </location>
    <ligand>
        <name>[4Fe-4S] cluster</name>
        <dbReference type="ChEBI" id="CHEBI:49883"/>
        <label>2</label>
        <note>4Fe-4S-substrate</note>
    </ligand>
</feature>
<dbReference type="InterPro" id="IPR013483">
    <property type="entry name" value="MoaA"/>
</dbReference>
<feature type="binding site" evidence="10">
    <location>
        <position position="189"/>
    </location>
    <ligand>
        <name>S-adenosyl-L-methionine</name>
        <dbReference type="ChEBI" id="CHEBI:59789"/>
    </ligand>
</feature>
<dbReference type="GO" id="GO:0051539">
    <property type="term" value="F:4 iron, 4 sulfur cluster binding"/>
    <property type="evidence" value="ECO:0007669"/>
    <property type="project" value="UniProtKB-UniRule"/>
</dbReference>
<feature type="binding site" evidence="10">
    <location>
        <position position="67"/>
    </location>
    <ligand>
        <name>S-adenosyl-L-methionine</name>
        <dbReference type="ChEBI" id="CHEBI:59789"/>
    </ligand>
</feature>
<keyword evidence="6 10" id="KW-0411">Iron-sulfur</keyword>
<reference evidence="13" key="2">
    <citation type="submission" date="2021-04" db="EMBL/GenBank/DDBJ databases">
        <authorList>
            <person name="Gilroy R."/>
        </authorList>
    </citation>
    <scope>NUCLEOTIDE SEQUENCE</scope>
    <source>
        <strain evidence="13">ChiHjej10B9-743</strain>
    </source>
</reference>
<dbReference type="PANTHER" id="PTHR22960:SF0">
    <property type="entry name" value="MOLYBDENUM COFACTOR BIOSYNTHESIS PROTEIN 1"/>
    <property type="match status" value="1"/>
</dbReference>
<protein>
    <recommendedName>
        <fullName evidence="10">GTP 3',8-cyclase</fullName>
        <ecNumber evidence="10">4.1.99.22</ecNumber>
    </recommendedName>
    <alternativeName>
        <fullName evidence="10">Molybdenum cofactor biosynthesis protein A</fullName>
    </alternativeName>
</protein>
<dbReference type="CDD" id="cd01335">
    <property type="entry name" value="Radical_SAM"/>
    <property type="match status" value="1"/>
</dbReference>
<feature type="binding site" evidence="10">
    <location>
        <position position="26"/>
    </location>
    <ligand>
        <name>S-adenosyl-L-methionine</name>
        <dbReference type="ChEBI" id="CHEBI:59789"/>
    </ligand>
</feature>
<dbReference type="GO" id="GO:1904047">
    <property type="term" value="F:S-adenosyl-L-methionine binding"/>
    <property type="evidence" value="ECO:0007669"/>
    <property type="project" value="UniProtKB-UniRule"/>
</dbReference>
<dbReference type="GO" id="GO:0061798">
    <property type="term" value="F:GTP 3',8'-cyclase activity"/>
    <property type="evidence" value="ECO:0007669"/>
    <property type="project" value="UniProtKB-UniRule"/>
</dbReference>
<keyword evidence="9 10" id="KW-0456">Lyase</keyword>
<dbReference type="SUPFAM" id="SSF102114">
    <property type="entry name" value="Radical SAM enzymes"/>
    <property type="match status" value="1"/>
</dbReference>
<dbReference type="Gene3D" id="3.20.20.70">
    <property type="entry name" value="Aldolase class I"/>
    <property type="match status" value="1"/>
</dbReference>
<evidence type="ECO:0000256" key="11">
    <source>
        <dbReference type="SAM" id="MobiDB-lite"/>
    </source>
</evidence>
<dbReference type="InterPro" id="IPR058240">
    <property type="entry name" value="rSAM_sf"/>
</dbReference>
<feature type="binding site" evidence="10">
    <location>
        <position position="257"/>
    </location>
    <ligand>
        <name>[4Fe-4S] cluster</name>
        <dbReference type="ChEBI" id="CHEBI:49883"/>
        <label>2</label>
        <note>4Fe-4S-substrate</note>
    </ligand>
</feature>
<evidence type="ECO:0000256" key="8">
    <source>
        <dbReference type="ARBA" id="ARBA00023150"/>
    </source>
</evidence>
<evidence type="ECO:0000256" key="7">
    <source>
        <dbReference type="ARBA" id="ARBA00023134"/>
    </source>
</evidence>
<keyword evidence="4 10" id="KW-0547">Nucleotide-binding</keyword>
<dbReference type="SFLD" id="SFLDS00029">
    <property type="entry name" value="Radical_SAM"/>
    <property type="match status" value="1"/>
</dbReference>
<accession>A0A9D1ZC08</accession>
<dbReference type="AlphaFoldDB" id="A0A9D1ZC08"/>
<reference evidence="13" key="1">
    <citation type="journal article" date="2021" name="PeerJ">
        <title>Extensive microbial diversity within the chicken gut microbiome revealed by metagenomics and culture.</title>
        <authorList>
            <person name="Gilroy R."/>
            <person name="Ravi A."/>
            <person name="Getino M."/>
            <person name="Pursley I."/>
            <person name="Horton D.L."/>
            <person name="Alikhan N.F."/>
            <person name="Baker D."/>
            <person name="Gharbi K."/>
            <person name="Hall N."/>
            <person name="Watson M."/>
            <person name="Adriaenssens E.M."/>
            <person name="Foster-Nyarko E."/>
            <person name="Jarju S."/>
            <person name="Secka A."/>
            <person name="Antonio M."/>
            <person name="Oren A."/>
            <person name="Chaudhuri R.R."/>
            <person name="La Ragione R."/>
            <person name="Hildebrand F."/>
            <person name="Pallen M.J."/>
        </authorList>
    </citation>
    <scope>NUCLEOTIDE SEQUENCE</scope>
    <source>
        <strain evidence="13">ChiHjej10B9-743</strain>
    </source>
</reference>
<evidence type="ECO:0000256" key="10">
    <source>
        <dbReference type="HAMAP-Rule" id="MF_01225"/>
    </source>
</evidence>
<dbReference type="HAMAP" id="MF_01225_B">
    <property type="entry name" value="MoaA_B"/>
    <property type="match status" value="1"/>
</dbReference>
<feature type="binding site" evidence="10">
    <location>
        <position position="155"/>
    </location>
    <ligand>
        <name>GTP</name>
        <dbReference type="ChEBI" id="CHEBI:37565"/>
    </ligand>
</feature>
<name>A0A9D1ZC08_9ACTN</name>
<dbReference type="SFLD" id="SFLDG01386">
    <property type="entry name" value="main_SPASM_domain-containing"/>
    <property type="match status" value="1"/>
</dbReference>
<dbReference type="GO" id="GO:0005525">
    <property type="term" value="F:GTP binding"/>
    <property type="evidence" value="ECO:0007669"/>
    <property type="project" value="UniProtKB-UniRule"/>
</dbReference>
<dbReference type="SFLD" id="SFLDG01067">
    <property type="entry name" value="SPASM/twitch_domain_containing"/>
    <property type="match status" value="1"/>
</dbReference>
<gene>
    <name evidence="10 13" type="primary">moaA</name>
    <name evidence="13" type="ORF">IAA42_06420</name>
</gene>
<dbReference type="Proteomes" id="UP000824133">
    <property type="component" value="Unassembled WGS sequence"/>
</dbReference>
<feature type="binding site" evidence="10">
    <location>
        <position position="63"/>
    </location>
    <ligand>
        <name>GTP</name>
        <dbReference type="ChEBI" id="CHEBI:37565"/>
    </ligand>
</feature>
<feature type="binding site" evidence="10">
    <location>
        <position position="118"/>
    </location>
    <ligand>
        <name>S-adenosyl-L-methionine</name>
        <dbReference type="ChEBI" id="CHEBI:59789"/>
    </ligand>
</feature>
<dbReference type="InterPro" id="IPR006638">
    <property type="entry name" value="Elp3/MiaA/NifB-like_rSAM"/>
</dbReference>
<feature type="domain" description="Radical SAM core" evidence="12">
    <location>
        <begin position="4"/>
        <end position="225"/>
    </location>
</feature>
<dbReference type="EMBL" id="DXCP01000047">
    <property type="protein sequence ID" value="HIY80049.1"/>
    <property type="molecule type" value="Genomic_DNA"/>
</dbReference>
<dbReference type="NCBIfam" id="TIGR02666">
    <property type="entry name" value="moaA"/>
    <property type="match status" value="1"/>
</dbReference>
<feature type="binding site" evidence="10">
    <location>
        <position position="24"/>
    </location>
    <ligand>
        <name>[4Fe-4S] cluster</name>
        <dbReference type="ChEBI" id="CHEBI:49883"/>
        <label>1</label>
        <note>4Fe-4S-S-AdoMet</note>
    </ligand>
</feature>
<dbReference type="InterPro" id="IPR007197">
    <property type="entry name" value="rSAM"/>
</dbReference>
<dbReference type="CDD" id="cd21117">
    <property type="entry name" value="Twitch_MoaA"/>
    <property type="match status" value="1"/>
</dbReference>
<feature type="binding site" evidence="10">
    <location>
        <position position="27"/>
    </location>
    <ligand>
        <name>[4Fe-4S] cluster</name>
        <dbReference type="ChEBI" id="CHEBI:49883"/>
        <label>1</label>
        <note>4Fe-4S-S-AdoMet</note>
    </ligand>
</feature>
<dbReference type="PANTHER" id="PTHR22960">
    <property type="entry name" value="MOLYBDOPTERIN COFACTOR SYNTHESIS PROTEIN A"/>
    <property type="match status" value="1"/>
</dbReference>
<dbReference type="InterPro" id="IPR050105">
    <property type="entry name" value="MoCo_biosynth_MoaA/MoaC"/>
</dbReference>
<dbReference type="InterPro" id="IPR040064">
    <property type="entry name" value="MoaA-like"/>
</dbReference>
<feature type="binding site" evidence="10">
    <location>
        <position position="94"/>
    </location>
    <ligand>
        <name>GTP</name>
        <dbReference type="ChEBI" id="CHEBI:37565"/>
    </ligand>
</feature>
<keyword evidence="7 10" id="KW-0342">GTP-binding</keyword>
<evidence type="ECO:0000259" key="12">
    <source>
        <dbReference type="PROSITE" id="PS51918"/>
    </source>
</evidence>
<evidence type="ECO:0000256" key="6">
    <source>
        <dbReference type="ARBA" id="ARBA00023014"/>
    </source>
</evidence>
<evidence type="ECO:0000313" key="13">
    <source>
        <dbReference type="EMBL" id="HIY80049.1"/>
    </source>
</evidence>
<dbReference type="GO" id="GO:0061799">
    <property type="term" value="F:cyclic pyranopterin monophosphate synthase activity"/>
    <property type="evidence" value="ECO:0007669"/>
    <property type="project" value="TreeGrafter"/>
</dbReference>
<comment type="catalytic activity">
    <reaction evidence="10">
        <text>GTP + AH2 + S-adenosyl-L-methionine = (8S)-3',8-cyclo-7,8-dihydroguanosine 5'-triphosphate + 5'-deoxyadenosine + L-methionine + A + H(+)</text>
        <dbReference type="Rhea" id="RHEA:49576"/>
        <dbReference type="ChEBI" id="CHEBI:13193"/>
        <dbReference type="ChEBI" id="CHEBI:15378"/>
        <dbReference type="ChEBI" id="CHEBI:17319"/>
        <dbReference type="ChEBI" id="CHEBI:17499"/>
        <dbReference type="ChEBI" id="CHEBI:37565"/>
        <dbReference type="ChEBI" id="CHEBI:57844"/>
        <dbReference type="ChEBI" id="CHEBI:59789"/>
        <dbReference type="ChEBI" id="CHEBI:131766"/>
        <dbReference type="EC" id="4.1.99.22"/>
    </reaction>
</comment>
<dbReference type="Pfam" id="PF04055">
    <property type="entry name" value="Radical_SAM"/>
    <property type="match status" value="1"/>
</dbReference>
<comment type="pathway">
    <text evidence="10">Cofactor biosynthesis; molybdopterin biosynthesis.</text>
</comment>
<comment type="cofactor">
    <cofactor evidence="10">
        <name>[4Fe-4S] cluster</name>
        <dbReference type="ChEBI" id="CHEBI:49883"/>
    </cofactor>
    <text evidence="10">Binds 2 [4Fe-4S] clusters. Binds 1 [4Fe-4S] cluster coordinated with 3 cysteines and an exchangeable S-adenosyl-L-methionine and 1 [4Fe-4S] cluster coordinated with 3 cysteines and the GTP-derived substrate.</text>
</comment>
<dbReference type="InterPro" id="IPR010505">
    <property type="entry name" value="MoaA_twitch"/>
</dbReference>
<comment type="caution">
    <text evidence="13">The sequence shown here is derived from an EMBL/GenBank/DDBJ whole genome shotgun (WGS) entry which is preliminary data.</text>
</comment>
<evidence type="ECO:0000256" key="5">
    <source>
        <dbReference type="ARBA" id="ARBA00023004"/>
    </source>
</evidence>
<dbReference type="InterPro" id="IPR013785">
    <property type="entry name" value="Aldolase_TIM"/>
</dbReference>
<comment type="subunit">
    <text evidence="10">Monomer and homodimer.</text>
</comment>
<dbReference type="GO" id="GO:0006777">
    <property type="term" value="P:Mo-molybdopterin cofactor biosynthetic process"/>
    <property type="evidence" value="ECO:0007669"/>
    <property type="project" value="UniProtKB-UniRule"/>
</dbReference>
<comment type="function">
    <text evidence="10">Catalyzes the cyclization of GTP to (8S)-3',8-cyclo-7,8-dihydroguanosine 5'-triphosphate.</text>
</comment>
<feature type="binding site" evidence="10">
    <location>
        <position position="254"/>
    </location>
    <ligand>
        <name>[4Fe-4S] cluster</name>
        <dbReference type="ChEBI" id="CHEBI:49883"/>
        <label>2</label>
        <note>4Fe-4S-substrate</note>
    </ligand>
</feature>
<dbReference type="GO" id="GO:0046872">
    <property type="term" value="F:metal ion binding"/>
    <property type="evidence" value="ECO:0007669"/>
    <property type="project" value="UniProtKB-KW"/>
</dbReference>
<feature type="region of interest" description="Disordered" evidence="11">
    <location>
        <begin position="303"/>
        <end position="322"/>
    </location>
</feature>
<proteinExistence type="inferred from homology"/>
<dbReference type="SFLD" id="SFLDG01383">
    <property type="entry name" value="cyclic_pyranopterin_phosphate"/>
    <property type="match status" value="1"/>
</dbReference>
<evidence type="ECO:0000256" key="3">
    <source>
        <dbReference type="ARBA" id="ARBA00022723"/>
    </source>
</evidence>
<evidence type="ECO:0000256" key="4">
    <source>
        <dbReference type="ARBA" id="ARBA00022741"/>
    </source>
</evidence>
<keyword evidence="3 10" id="KW-0479">Metal-binding</keyword>
<evidence type="ECO:0000256" key="9">
    <source>
        <dbReference type="ARBA" id="ARBA00023239"/>
    </source>
</evidence>
<keyword evidence="1 10" id="KW-0004">4Fe-4S</keyword>
<comment type="similarity">
    <text evidence="10">Belongs to the radical SAM superfamily. MoaA family.</text>
</comment>
<evidence type="ECO:0000256" key="1">
    <source>
        <dbReference type="ARBA" id="ARBA00022485"/>
    </source>
</evidence>
<organism evidence="13 14">
    <name type="scientific">Candidatus Olsenella excrementavium</name>
    <dbReference type="NCBI Taxonomy" id="2838709"/>
    <lineage>
        <taxon>Bacteria</taxon>
        <taxon>Bacillati</taxon>
        <taxon>Actinomycetota</taxon>
        <taxon>Coriobacteriia</taxon>
        <taxon>Coriobacteriales</taxon>
        <taxon>Atopobiaceae</taxon>
        <taxon>Olsenella</taxon>
    </lineage>
</organism>
<dbReference type="SMART" id="SM00729">
    <property type="entry name" value="Elp3"/>
    <property type="match status" value="1"/>
</dbReference>
<feature type="binding site" evidence="10">
    <location>
        <begin position="259"/>
        <end position="261"/>
    </location>
    <ligand>
        <name>GTP</name>
        <dbReference type="ChEBI" id="CHEBI:37565"/>
    </ligand>
</feature>
<keyword evidence="8 10" id="KW-0501">Molybdenum cofactor biosynthesis</keyword>
<feature type="binding site" evidence="10">
    <location>
        <position position="13"/>
    </location>
    <ligand>
        <name>GTP</name>
        <dbReference type="ChEBI" id="CHEBI:37565"/>
    </ligand>
</feature>